<accession>A0ABR3YG33</accession>
<dbReference type="EMBL" id="JAVDPF010000001">
    <property type="protein sequence ID" value="KAL1886812.1"/>
    <property type="molecule type" value="Genomic_DNA"/>
</dbReference>
<name>A0ABR3YG33_9EURO</name>
<dbReference type="PANTHER" id="PTHR38887">
    <property type="entry name" value="CHROMOSOME 21, WHOLE GENOME SHOTGUN SEQUENCE"/>
    <property type="match status" value="1"/>
</dbReference>
<dbReference type="PANTHER" id="PTHR38887:SF1">
    <property type="entry name" value="RAS MODIFICATION PROTEIN ERF4"/>
    <property type="match status" value="1"/>
</dbReference>
<dbReference type="InterPro" id="IPR053221">
    <property type="entry name" value="Burnettramic_acid_biosynth"/>
</dbReference>
<sequence length="513" mass="56181">MSAEGMEQSDPNANSKKKQTSNRPSPFLVDPLTGKILRGLASGIGLAAEAYHHRKEKKEKKKATRANDEAINRPPTYEESVQDNQSDQDTQSIRQNEQDALDEYYSSSIPQQMYEATWQLDEAQDQLSSQKPPPYSVSQDQLPQLAESFLQNHSSPPPAPPSPEGQSPKLALPVLITQRRPGKRSRGFVRAYAPLLNEVGIDQATFLDFIDNLNKAVQPSGLIQALNLASIAGLFAPDHFAVLISLVIQIATNIGDEIHSRVKTNGFLDKINDEFFAPRGLVAIIMTWKPSQPEEIITMANFDMDSSITSVVSNGESSGYKKFKQKFSPSRGVPSFEWPDTAPLIFPKLDDLAVDGGQVRKQNALKRSSNLVEEYMDRRARAKWAGHNPQSVIANAGPRETFKSIYSDPNHPAASGDPLALLTGGRVQLPSLPLPGRLGSFGGRDNKQRSDNGDANSSPDGVIRKAKTGTLPTLLSGGLTLLKKDILYLLIVNRPTPQQLEEASAILRSSQQS</sequence>
<protein>
    <submittedName>
        <fullName evidence="2">Uncharacterized protein</fullName>
    </submittedName>
</protein>
<evidence type="ECO:0000313" key="3">
    <source>
        <dbReference type="Proteomes" id="UP001583193"/>
    </source>
</evidence>
<feature type="region of interest" description="Disordered" evidence="1">
    <location>
        <begin position="433"/>
        <end position="464"/>
    </location>
</feature>
<evidence type="ECO:0000313" key="2">
    <source>
        <dbReference type="EMBL" id="KAL1886812.1"/>
    </source>
</evidence>
<feature type="compositionally biased region" description="Polar residues" evidence="1">
    <location>
        <begin position="82"/>
        <end position="95"/>
    </location>
</feature>
<feature type="compositionally biased region" description="Basic residues" evidence="1">
    <location>
        <begin position="52"/>
        <end position="64"/>
    </location>
</feature>
<evidence type="ECO:0000256" key="1">
    <source>
        <dbReference type="SAM" id="MobiDB-lite"/>
    </source>
</evidence>
<feature type="region of interest" description="Disordered" evidence="1">
    <location>
        <begin position="1"/>
        <end position="31"/>
    </location>
</feature>
<organism evidence="2 3">
    <name type="scientific">Paecilomyces lecythidis</name>
    <dbReference type="NCBI Taxonomy" id="3004212"/>
    <lineage>
        <taxon>Eukaryota</taxon>
        <taxon>Fungi</taxon>
        <taxon>Dikarya</taxon>
        <taxon>Ascomycota</taxon>
        <taxon>Pezizomycotina</taxon>
        <taxon>Eurotiomycetes</taxon>
        <taxon>Eurotiomycetidae</taxon>
        <taxon>Eurotiales</taxon>
        <taxon>Thermoascaceae</taxon>
        <taxon>Paecilomyces</taxon>
    </lineage>
</organism>
<reference evidence="2 3" key="1">
    <citation type="journal article" date="2024" name="IMA Fungus">
        <title>IMA Genome - F19 : A genome assembly and annotation guide to empower mycologists, including annotated draft genome sequences of Ceratocystis pirilliformis, Diaporthe australafricana, Fusarium ophioides, Paecilomyces lecythidis, and Sporothrix stenoceras.</title>
        <authorList>
            <person name="Aylward J."/>
            <person name="Wilson A.M."/>
            <person name="Visagie C.M."/>
            <person name="Spraker J."/>
            <person name="Barnes I."/>
            <person name="Buitendag C."/>
            <person name="Ceriani C."/>
            <person name="Del Mar Angel L."/>
            <person name="du Plessis D."/>
            <person name="Fuchs T."/>
            <person name="Gasser K."/>
            <person name="Kramer D."/>
            <person name="Li W."/>
            <person name="Munsamy K."/>
            <person name="Piso A."/>
            <person name="Price J.L."/>
            <person name="Sonnekus B."/>
            <person name="Thomas C."/>
            <person name="van der Nest A."/>
            <person name="van Dijk A."/>
            <person name="van Heerden A."/>
            <person name="van Vuuren N."/>
            <person name="Yilmaz N."/>
            <person name="Duong T.A."/>
            <person name="van der Merwe N.A."/>
            <person name="Wingfield M.J."/>
            <person name="Wingfield B.D."/>
        </authorList>
    </citation>
    <scope>NUCLEOTIDE SEQUENCE [LARGE SCALE GENOMIC DNA]</scope>
    <source>
        <strain evidence="2 3">CMW 18167</strain>
    </source>
</reference>
<dbReference type="Proteomes" id="UP001583193">
    <property type="component" value="Unassembled WGS sequence"/>
</dbReference>
<feature type="region of interest" description="Disordered" evidence="1">
    <location>
        <begin position="51"/>
        <end position="99"/>
    </location>
</feature>
<keyword evidence="3" id="KW-1185">Reference proteome</keyword>
<comment type="caution">
    <text evidence="2">The sequence shown here is derived from an EMBL/GenBank/DDBJ whole genome shotgun (WGS) entry which is preliminary data.</text>
</comment>
<gene>
    <name evidence="2" type="ORF">Plec18167_000747</name>
</gene>
<proteinExistence type="predicted"/>